<evidence type="ECO:0000256" key="1">
    <source>
        <dbReference type="SAM" id="Phobius"/>
    </source>
</evidence>
<dbReference type="RefSeq" id="XP_009543158.1">
    <property type="nucleotide sequence ID" value="XM_009544863.1"/>
</dbReference>
<name>W4KGA5_HETIT</name>
<accession>W4KGA5</accession>
<dbReference type="GeneID" id="20669291"/>
<evidence type="ECO:0000313" key="3">
    <source>
        <dbReference type="Proteomes" id="UP000030671"/>
    </source>
</evidence>
<keyword evidence="3" id="KW-1185">Reference proteome</keyword>
<keyword evidence="1" id="KW-0472">Membrane</keyword>
<dbReference type="EMBL" id="KI925456">
    <property type="protein sequence ID" value="ETW84325.1"/>
    <property type="molecule type" value="Genomic_DNA"/>
</dbReference>
<dbReference type="eggNOG" id="ENOG502SF8K">
    <property type="taxonomic scope" value="Eukaryota"/>
</dbReference>
<feature type="transmembrane region" description="Helical" evidence="1">
    <location>
        <begin position="12"/>
        <end position="29"/>
    </location>
</feature>
<gene>
    <name evidence="2" type="ORF">HETIRDRAFT_28617</name>
</gene>
<dbReference type="Proteomes" id="UP000030671">
    <property type="component" value="Unassembled WGS sequence"/>
</dbReference>
<feature type="non-terminal residue" evidence="2">
    <location>
        <position position="1"/>
    </location>
</feature>
<dbReference type="AlphaFoldDB" id="W4KGA5"/>
<feature type="non-terminal residue" evidence="2">
    <location>
        <position position="56"/>
    </location>
</feature>
<keyword evidence="1" id="KW-1133">Transmembrane helix</keyword>
<dbReference type="HOGENOM" id="CLU_3019866_0_0_1"/>
<evidence type="ECO:0000313" key="2">
    <source>
        <dbReference type="EMBL" id="ETW84325.1"/>
    </source>
</evidence>
<organism evidence="2 3">
    <name type="scientific">Heterobasidion irregulare (strain TC 32-1)</name>
    <dbReference type="NCBI Taxonomy" id="747525"/>
    <lineage>
        <taxon>Eukaryota</taxon>
        <taxon>Fungi</taxon>
        <taxon>Dikarya</taxon>
        <taxon>Basidiomycota</taxon>
        <taxon>Agaricomycotina</taxon>
        <taxon>Agaricomycetes</taxon>
        <taxon>Russulales</taxon>
        <taxon>Bondarzewiaceae</taxon>
        <taxon>Heterobasidion</taxon>
        <taxon>Heterobasidion annosum species complex</taxon>
    </lineage>
</organism>
<protein>
    <submittedName>
        <fullName evidence="2">Uncharacterized protein</fullName>
    </submittedName>
</protein>
<dbReference type="InParanoid" id="W4KGA5"/>
<dbReference type="OrthoDB" id="3359404at2759"/>
<dbReference type="KEGG" id="hir:HETIRDRAFT_28617"/>
<keyword evidence="1" id="KW-0812">Transmembrane</keyword>
<sequence>HAQFYSDLVPGMIPIALLGSAVYMALQLLQSRLSHEKHLDEARSRINELEAEIDAL</sequence>
<proteinExistence type="predicted"/>
<reference evidence="2 3" key="1">
    <citation type="journal article" date="2012" name="New Phytol.">
        <title>Insight into trade-off between wood decay and parasitism from the genome of a fungal forest pathogen.</title>
        <authorList>
            <person name="Olson A."/>
            <person name="Aerts A."/>
            <person name="Asiegbu F."/>
            <person name="Belbahri L."/>
            <person name="Bouzid O."/>
            <person name="Broberg A."/>
            <person name="Canback B."/>
            <person name="Coutinho P.M."/>
            <person name="Cullen D."/>
            <person name="Dalman K."/>
            <person name="Deflorio G."/>
            <person name="van Diepen L.T."/>
            <person name="Dunand C."/>
            <person name="Duplessis S."/>
            <person name="Durling M."/>
            <person name="Gonthier P."/>
            <person name="Grimwood J."/>
            <person name="Fossdal C.G."/>
            <person name="Hansson D."/>
            <person name="Henrissat B."/>
            <person name="Hietala A."/>
            <person name="Himmelstrand K."/>
            <person name="Hoffmeister D."/>
            <person name="Hogberg N."/>
            <person name="James T.Y."/>
            <person name="Karlsson M."/>
            <person name="Kohler A."/>
            <person name="Kues U."/>
            <person name="Lee Y.H."/>
            <person name="Lin Y.C."/>
            <person name="Lind M."/>
            <person name="Lindquist E."/>
            <person name="Lombard V."/>
            <person name="Lucas S."/>
            <person name="Lunden K."/>
            <person name="Morin E."/>
            <person name="Murat C."/>
            <person name="Park J."/>
            <person name="Raffaello T."/>
            <person name="Rouze P."/>
            <person name="Salamov A."/>
            <person name="Schmutz J."/>
            <person name="Solheim H."/>
            <person name="Stahlberg J."/>
            <person name="Velez H."/>
            <person name="de Vries R.P."/>
            <person name="Wiebenga A."/>
            <person name="Woodward S."/>
            <person name="Yakovlev I."/>
            <person name="Garbelotto M."/>
            <person name="Martin F."/>
            <person name="Grigoriev I.V."/>
            <person name="Stenlid J."/>
        </authorList>
    </citation>
    <scope>NUCLEOTIDE SEQUENCE [LARGE SCALE GENOMIC DNA]</scope>
    <source>
        <strain evidence="2 3">TC 32-1</strain>
    </source>
</reference>